<reference evidence="1" key="1">
    <citation type="journal article" date="2021" name="PeerJ">
        <title>Extensive microbial diversity within the chicken gut microbiome revealed by metagenomics and culture.</title>
        <authorList>
            <person name="Gilroy R."/>
            <person name="Ravi A."/>
            <person name="Getino M."/>
            <person name="Pursley I."/>
            <person name="Horton D.L."/>
            <person name="Alikhan N.F."/>
            <person name="Baker D."/>
            <person name="Gharbi K."/>
            <person name="Hall N."/>
            <person name="Watson M."/>
            <person name="Adriaenssens E.M."/>
            <person name="Foster-Nyarko E."/>
            <person name="Jarju S."/>
            <person name="Secka A."/>
            <person name="Antonio M."/>
            <person name="Oren A."/>
            <person name="Chaudhuri R.R."/>
            <person name="La Ragione R."/>
            <person name="Hildebrand F."/>
            <person name="Pallen M.J."/>
        </authorList>
    </citation>
    <scope>NUCLEOTIDE SEQUENCE</scope>
    <source>
        <strain evidence="1">CHK194-22301</strain>
    </source>
</reference>
<accession>A0A921FJI2</accession>
<name>A0A921FJI2_9LACO</name>
<evidence type="ECO:0000313" key="1">
    <source>
        <dbReference type="EMBL" id="HJF10667.1"/>
    </source>
</evidence>
<comment type="caution">
    <text evidence="1">The sequence shown here is derived from an EMBL/GenBank/DDBJ whole genome shotgun (WGS) entry which is preliminary data.</text>
</comment>
<reference evidence="1" key="2">
    <citation type="submission" date="2021-09" db="EMBL/GenBank/DDBJ databases">
        <authorList>
            <person name="Gilroy R."/>
        </authorList>
    </citation>
    <scope>NUCLEOTIDE SEQUENCE</scope>
    <source>
        <strain evidence="1">CHK194-22301</strain>
    </source>
</reference>
<proteinExistence type="predicted"/>
<dbReference type="EMBL" id="DYXB01000124">
    <property type="protein sequence ID" value="HJF10667.1"/>
    <property type="molecule type" value="Genomic_DNA"/>
</dbReference>
<dbReference type="AlphaFoldDB" id="A0A921FJI2"/>
<sequence length="73" mass="8215">MKNIYLVLGVYDTSNTDTTVSLYGAFNSKKEAKSYKDHLANALADGDKEPFYIKRIKGIYPNENLIVDEPEAI</sequence>
<protein>
    <submittedName>
        <fullName evidence="1">Uncharacterized protein</fullName>
    </submittedName>
</protein>
<dbReference type="Proteomes" id="UP000784793">
    <property type="component" value="Unassembled WGS sequence"/>
</dbReference>
<organism evidence="1 2">
    <name type="scientific">Lactobacillus crispatus</name>
    <dbReference type="NCBI Taxonomy" id="47770"/>
    <lineage>
        <taxon>Bacteria</taxon>
        <taxon>Bacillati</taxon>
        <taxon>Bacillota</taxon>
        <taxon>Bacilli</taxon>
        <taxon>Lactobacillales</taxon>
        <taxon>Lactobacillaceae</taxon>
        <taxon>Lactobacillus</taxon>
    </lineage>
</organism>
<gene>
    <name evidence="1" type="ORF">K8V23_07805</name>
</gene>
<evidence type="ECO:0000313" key="2">
    <source>
        <dbReference type="Proteomes" id="UP000784793"/>
    </source>
</evidence>